<feature type="compositionally biased region" description="Gly residues" evidence="1">
    <location>
        <begin position="557"/>
        <end position="566"/>
    </location>
</feature>
<organism evidence="2 3">
    <name type="scientific">Flavonifractor plautii</name>
    <name type="common">Fusobacterium plautii</name>
    <dbReference type="NCBI Taxonomy" id="292800"/>
    <lineage>
        <taxon>Bacteria</taxon>
        <taxon>Bacillati</taxon>
        <taxon>Bacillota</taxon>
        <taxon>Clostridia</taxon>
        <taxon>Eubacteriales</taxon>
        <taxon>Oscillospiraceae</taxon>
        <taxon>Flavonifractor</taxon>
    </lineage>
</organism>
<protein>
    <submittedName>
        <fullName evidence="2">Uncharacterized protein</fullName>
    </submittedName>
</protein>
<dbReference type="AlphaFoldDB" id="A0AAX1KGJ8"/>
<proteinExistence type="predicted"/>
<feature type="region of interest" description="Disordered" evidence="1">
    <location>
        <begin position="557"/>
        <end position="590"/>
    </location>
</feature>
<name>A0AAX1KGJ8_FLAPL</name>
<evidence type="ECO:0000256" key="1">
    <source>
        <dbReference type="SAM" id="MobiDB-lite"/>
    </source>
</evidence>
<dbReference type="KEGG" id="fpla:A4U99_14400"/>
<dbReference type="Proteomes" id="UP000595792">
    <property type="component" value="Chromosome"/>
</dbReference>
<dbReference type="EMBL" id="CP065315">
    <property type="protein sequence ID" value="QQR04934.1"/>
    <property type="molecule type" value="Genomic_DNA"/>
</dbReference>
<evidence type="ECO:0000313" key="3">
    <source>
        <dbReference type="Proteomes" id="UP000595792"/>
    </source>
</evidence>
<reference evidence="2 3" key="1">
    <citation type="submission" date="2020-11" db="EMBL/GenBank/DDBJ databases">
        <title>Closed and high quality bacterial genomes of the OMM12 community.</title>
        <authorList>
            <person name="Marbouty M."/>
            <person name="Lamy-Besnier Q."/>
            <person name="Debarbieux L."/>
            <person name="Koszul R."/>
        </authorList>
    </citation>
    <scope>NUCLEOTIDE SEQUENCE [LARGE SCALE GENOMIC DNA]</scope>
    <source>
        <strain evidence="2 3">YL31</strain>
    </source>
</reference>
<dbReference type="RefSeq" id="WP_065535266.1">
    <property type="nucleotide sequence ID" value="NZ_CP015406.2"/>
</dbReference>
<gene>
    <name evidence="2" type="ORF">I5Q84_13220</name>
</gene>
<evidence type="ECO:0000313" key="2">
    <source>
        <dbReference type="EMBL" id="QQR04934.1"/>
    </source>
</evidence>
<accession>A0AAX1KGJ8</accession>
<sequence length="715" mass="76586">MISSTTAYQAAIVGDTRRIYLQAVIDIIDPDITYGTVSSSGMANVCKSEQIHDKEMEIVPYATLEANRWALNGQFKLFPLHGADHIGFLGDTLSGADGVFSPAVWVEEHFSNVSILQACSIYFPSADWDGVPADFTVEVMQGRTAYYTKTVTGNTASSIALDGFTVNNPDAIRVTVTKWSKENRRIRIPEIIPGLYEKWTGNEIAVFSLKHQGDVSCMTLPYGTCTIKMDNLSRRFEPRSKNGVFQSIEERQGIPVSIGVRLSDDTVEYKPAGVFYQYSGGWKTGDNGLTMQWDLVDIVGLLADREFIPPSILPTTLSGWISALVAQMGENFAGMYAVDPNYASAEASVRVADDVVGMTCGDILRYVCMATGTWPRADAETGYLTAEPMWNQGSKITLDNLIDYPTMKANTDIAALFFTLNDGNDTQYVVSGNSTASNETKSIQNPFIKTQSQALTAARAILSTYGGNKLEIVGRGDPASEIGDVDTVWLNESTATTGRRIQQDLSLQDGVLRNCSSVLLQADGIFLYDGMEVITSSGVWTAPAGATQLRIILVGKGEGGGHGEPGTMGRQESEDGYGDSERGEYGADGSDGVGGKVWTATIDINPQQSFEVSFDGFNTIFGPYSSANGNTYPQGYSDVASGESYARTGVASPKPGSGDGGAGGKGGAPGYGVYKHYTWEGGGATTFKVYAEPEPGKPGVAGAQGCAVIYWDKEG</sequence>